<feature type="transmembrane region" description="Helical" evidence="5">
    <location>
        <begin position="193"/>
        <end position="222"/>
    </location>
</feature>
<feature type="transmembrane region" description="Helical" evidence="5">
    <location>
        <begin position="162"/>
        <end position="181"/>
    </location>
</feature>
<feature type="transmembrane region" description="Helical" evidence="5">
    <location>
        <begin position="37"/>
        <end position="56"/>
    </location>
</feature>
<sequence length="389" mass="43537">MDFSAQKQVLPRWLAMWLLVGVLWFLAAIAWMPTNKLYQQGLVAFLWLPALLTLFIRPAHCWVLVRSNLPLFLAFTGLFIWSAAGLLQNEPDLFARELKRQLYVGLFLLGVGMLVTYDRQLAYRVFIVAALLMAIAALVSMVDFYGLQGHPLRRRLQGIGQLFHPILGGYVIGLMAAWLLCSSVNRWLKLVSVILLLVFMLLTQSRGVWLAFLAVCVLMPVWRSSRRGWVPLLLLMLIFAPLAFVFIDVILLRGFSYRPEIWLKSLELIGLSPVWGVGFAGDYHIVGESGKVFPHAHNLLLDVAVTSGVPAALLWMVIWGLVAWKAWQHHKTPLGSLLCASVVFSTMACLFDASSLWGTPRPEWFLTWLSLGIALGLGRTSVPAAVSQT</sequence>
<protein>
    <recommendedName>
        <fullName evidence="6">O-antigen ligase-related domain-containing protein</fullName>
    </recommendedName>
</protein>
<dbReference type="Pfam" id="PF04932">
    <property type="entry name" value="Wzy_C"/>
    <property type="match status" value="1"/>
</dbReference>
<keyword evidence="4 5" id="KW-0472">Membrane</keyword>
<name>A0A1V0B4K0_9GAMM</name>
<keyword evidence="3 5" id="KW-1133">Transmembrane helix</keyword>
<dbReference type="InterPro" id="IPR051533">
    <property type="entry name" value="WaaL-like"/>
</dbReference>
<evidence type="ECO:0000256" key="5">
    <source>
        <dbReference type="SAM" id="Phobius"/>
    </source>
</evidence>
<gene>
    <name evidence="7" type="ORF">BVH74_08695</name>
</gene>
<evidence type="ECO:0000256" key="1">
    <source>
        <dbReference type="ARBA" id="ARBA00004141"/>
    </source>
</evidence>
<evidence type="ECO:0000313" key="7">
    <source>
        <dbReference type="EMBL" id="AQZ94821.1"/>
    </source>
</evidence>
<proteinExistence type="predicted"/>
<feature type="transmembrane region" description="Helical" evidence="5">
    <location>
        <begin position="68"/>
        <end position="88"/>
    </location>
</feature>
<feature type="transmembrane region" description="Helical" evidence="5">
    <location>
        <begin position="365"/>
        <end position="386"/>
    </location>
</feature>
<dbReference type="Proteomes" id="UP000243488">
    <property type="component" value="Chromosome"/>
</dbReference>
<dbReference type="EMBL" id="CP020100">
    <property type="protein sequence ID" value="AQZ94821.1"/>
    <property type="molecule type" value="Genomic_DNA"/>
</dbReference>
<evidence type="ECO:0000313" key="8">
    <source>
        <dbReference type="Proteomes" id="UP000243488"/>
    </source>
</evidence>
<dbReference type="PANTHER" id="PTHR37422">
    <property type="entry name" value="TEICHURONIC ACID BIOSYNTHESIS PROTEIN TUAE"/>
    <property type="match status" value="1"/>
</dbReference>
<accession>A0A1V0B4K0</accession>
<feature type="transmembrane region" description="Helical" evidence="5">
    <location>
        <begin position="12"/>
        <end position="31"/>
    </location>
</feature>
<feature type="transmembrane region" description="Helical" evidence="5">
    <location>
        <begin position="228"/>
        <end position="252"/>
    </location>
</feature>
<dbReference type="AlphaFoldDB" id="A0A1V0B4K0"/>
<evidence type="ECO:0000256" key="2">
    <source>
        <dbReference type="ARBA" id="ARBA00022692"/>
    </source>
</evidence>
<dbReference type="InterPro" id="IPR007016">
    <property type="entry name" value="O-antigen_ligase-rel_domated"/>
</dbReference>
<dbReference type="PANTHER" id="PTHR37422:SF13">
    <property type="entry name" value="LIPOPOLYSACCHARIDE BIOSYNTHESIS PROTEIN PA4999-RELATED"/>
    <property type="match status" value="1"/>
</dbReference>
<feature type="domain" description="O-antigen ligase-related" evidence="6">
    <location>
        <begin position="192"/>
        <end position="316"/>
    </location>
</feature>
<organism evidence="7 8">
    <name type="scientific">Halopseudomonas phragmitis</name>
    <dbReference type="NCBI Taxonomy" id="1931241"/>
    <lineage>
        <taxon>Bacteria</taxon>
        <taxon>Pseudomonadati</taxon>
        <taxon>Pseudomonadota</taxon>
        <taxon>Gammaproteobacteria</taxon>
        <taxon>Pseudomonadales</taxon>
        <taxon>Pseudomonadaceae</taxon>
        <taxon>Halopseudomonas</taxon>
    </lineage>
</organism>
<evidence type="ECO:0000256" key="3">
    <source>
        <dbReference type="ARBA" id="ARBA00022989"/>
    </source>
</evidence>
<feature type="transmembrane region" description="Helical" evidence="5">
    <location>
        <begin position="100"/>
        <end position="117"/>
    </location>
</feature>
<feature type="transmembrane region" description="Helical" evidence="5">
    <location>
        <begin position="261"/>
        <end position="279"/>
    </location>
</feature>
<feature type="transmembrane region" description="Helical" evidence="5">
    <location>
        <begin position="299"/>
        <end position="322"/>
    </location>
</feature>
<keyword evidence="8" id="KW-1185">Reference proteome</keyword>
<reference evidence="7 8" key="1">
    <citation type="submission" date="2017-03" db="EMBL/GenBank/DDBJ databases">
        <title>Complete genome sequence of the novel DNRA strain Pseudomonas sp. S-6-2 isolated from Chinese polluted river sediment. Journal of Biotechnology.</title>
        <authorList>
            <person name="Li J."/>
            <person name="Xiang F."/>
            <person name="Wang L."/>
            <person name="Xi L."/>
            <person name="Liu J."/>
        </authorList>
    </citation>
    <scope>NUCLEOTIDE SEQUENCE [LARGE SCALE GENOMIC DNA]</scope>
    <source>
        <strain evidence="7 8">S-6-2</strain>
    </source>
</reference>
<feature type="transmembrane region" description="Helical" evidence="5">
    <location>
        <begin position="124"/>
        <end position="142"/>
    </location>
</feature>
<evidence type="ECO:0000259" key="6">
    <source>
        <dbReference type="Pfam" id="PF04932"/>
    </source>
</evidence>
<dbReference type="STRING" id="1931241.BVH74_08695"/>
<dbReference type="RefSeq" id="WP_080049674.1">
    <property type="nucleotide sequence ID" value="NZ_CP020100.1"/>
</dbReference>
<keyword evidence="2 5" id="KW-0812">Transmembrane</keyword>
<feature type="transmembrane region" description="Helical" evidence="5">
    <location>
        <begin position="334"/>
        <end position="353"/>
    </location>
</feature>
<comment type="subcellular location">
    <subcellularLocation>
        <location evidence="1">Membrane</location>
        <topology evidence="1">Multi-pass membrane protein</topology>
    </subcellularLocation>
</comment>
<dbReference type="KEGG" id="ppha:BVH74_08695"/>
<evidence type="ECO:0000256" key="4">
    <source>
        <dbReference type="ARBA" id="ARBA00023136"/>
    </source>
</evidence>
<dbReference type="GO" id="GO:0016020">
    <property type="term" value="C:membrane"/>
    <property type="evidence" value="ECO:0007669"/>
    <property type="project" value="UniProtKB-SubCell"/>
</dbReference>